<dbReference type="OrthoDB" id="3389160at2"/>
<dbReference type="SUPFAM" id="SSF55729">
    <property type="entry name" value="Acyl-CoA N-acyltransferases (Nat)"/>
    <property type="match status" value="1"/>
</dbReference>
<accession>A0A2N5DTI7</accession>
<sequence>MTTLTADLHYTVTPALAADDIASLAQLLHACVADNASVGFVQPFSPAAAAGFWQGLAAPVAAGERIMLLARAQGRIVGTVQLIPAGMPNGLHRAEVAKLLVHPDARRQGIARTLMMQVEQQARARGTRLLVLDTRSGDAAEQLYLSLGYHISGQIPDYVLSPQGQGGEPVWEPTTVMYKVLGH</sequence>
<dbReference type="PROSITE" id="PS51186">
    <property type="entry name" value="GNAT"/>
    <property type="match status" value="1"/>
</dbReference>
<keyword evidence="5" id="KW-1185">Reference proteome</keyword>
<organism evidence="4 5">
    <name type="scientific">Chimaeribacter coloradensis</name>
    <dbReference type="NCBI Taxonomy" id="2060068"/>
    <lineage>
        <taxon>Bacteria</taxon>
        <taxon>Pseudomonadati</taxon>
        <taxon>Pseudomonadota</taxon>
        <taxon>Gammaproteobacteria</taxon>
        <taxon>Enterobacterales</taxon>
        <taxon>Yersiniaceae</taxon>
        <taxon>Chimaeribacter</taxon>
    </lineage>
</organism>
<evidence type="ECO:0000256" key="2">
    <source>
        <dbReference type="ARBA" id="ARBA00023315"/>
    </source>
</evidence>
<dbReference type="Pfam" id="PF00583">
    <property type="entry name" value="Acetyltransf_1"/>
    <property type="match status" value="1"/>
</dbReference>
<name>A0A2N5DTI7_9GAMM</name>
<protein>
    <submittedName>
        <fullName evidence="4">GNAT family N-acetyltransferase</fullName>
    </submittedName>
</protein>
<evidence type="ECO:0000259" key="3">
    <source>
        <dbReference type="PROSITE" id="PS51186"/>
    </source>
</evidence>
<comment type="caution">
    <text evidence="4">The sequence shown here is derived from an EMBL/GenBank/DDBJ whole genome shotgun (WGS) entry which is preliminary data.</text>
</comment>
<dbReference type="CDD" id="cd04301">
    <property type="entry name" value="NAT_SF"/>
    <property type="match status" value="1"/>
</dbReference>
<gene>
    <name evidence="4" type="ORF">CYR32_20100</name>
</gene>
<proteinExistence type="predicted"/>
<evidence type="ECO:0000313" key="5">
    <source>
        <dbReference type="Proteomes" id="UP000234503"/>
    </source>
</evidence>
<dbReference type="Gene3D" id="3.40.630.30">
    <property type="match status" value="1"/>
</dbReference>
<evidence type="ECO:0000256" key="1">
    <source>
        <dbReference type="ARBA" id="ARBA00022679"/>
    </source>
</evidence>
<dbReference type="Proteomes" id="UP000234503">
    <property type="component" value="Unassembled WGS sequence"/>
</dbReference>
<dbReference type="InterPro" id="IPR016181">
    <property type="entry name" value="Acyl_CoA_acyltransferase"/>
</dbReference>
<evidence type="ECO:0000313" key="4">
    <source>
        <dbReference type="EMBL" id="PLR29770.1"/>
    </source>
</evidence>
<dbReference type="AlphaFoldDB" id="A0A2N5DTI7"/>
<feature type="domain" description="N-acetyltransferase" evidence="3">
    <location>
        <begin position="11"/>
        <end position="182"/>
    </location>
</feature>
<reference evidence="4 5" key="1">
    <citation type="submission" date="2017-12" db="EMBL/GenBank/DDBJ databases">
        <title>Characterization of six clinical isolates of Enterochimera gen. nov., a novel genus of the Yersiniaciae family and the three species Enterochimera arupensis sp. nov., Enterochimera coloradensis sp. nov, and Enterochimera californica sp. nov.</title>
        <authorList>
            <person name="Rossi A."/>
            <person name="Fisher M."/>
        </authorList>
    </citation>
    <scope>NUCLEOTIDE SEQUENCE [LARGE SCALE GENOMIC DNA]</scope>
    <source>
        <strain evidence="5">2016-Iso4</strain>
    </source>
</reference>
<keyword evidence="2" id="KW-0012">Acyltransferase</keyword>
<dbReference type="GO" id="GO:0016747">
    <property type="term" value="F:acyltransferase activity, transferring groups other than amino-acyl groups"/>
    <property type="evidence" value="ECO:0007669"/>
    <property type="project" value="InterPro"/>
</dbReference>
<keyword evidence="1 4" id="KW-0808">Transferase</keyword>
<dbReference type="PANTHER" id="PTHR43877">
    <property type="entry name" value="AMINOALKYLPHOSPHONATE N-ACETYLTRANSFERASE-RELATED-RELATED"/>
    <property type="match status" value="1"/>
</dbReference>
<dbReference type="InterPro" id="IPR000182">
    <property type="entry name" value="GNAT_dom"/>
</dbReference>
<dbReference type="EMBL" id="PJZH01000040">
    <property type="protein sequence ID" value="PLR29770.1"/>
    <property type="molecule type" value="Genomic_DNA"/>
</dbReference>
<dbReference type="InterPro" id="IPR050832">
    <property type="entry name" value="Bact_Acetyltransf"/>
</dbReference>
<dbReference type="RefSeq" id="WP_101826886.1">
    <property type="nucleotide sequence ID" value="NZ_PJZH01000040.1"/>
</dbReference>